<protein>
    <recommendedName>
        <fullName evidence="4">Large ribosomal subunit protein eL43</fullName>
    </recommendedName>
</protein>
<dbReference type="InterPro" id="IPR011332">
    <property type="entry name" value="Ribosomal_zn-bd"/>
</dbReference>
<dbReference type="InterPro" id="IPR002674">
    <property type="entry name" value="Ribosomal_eL43"/>
</dbReference>
<sequence>MVEGSAKGRKTRSAGRFGPRYGRKTRVLVADIEENMKQAFKCPKCGRMSVWREGTGIWACTKCGYTYAGGTYLPQTTTGKTMARNIKKATEAQE</sequence>
<dbReference type="OrthoDB" id="372011at2157"/>
<dbReference type="eggNOG" id="arCOG04208">
    <property type="taxonomic scope" value="Archaea"/>
</dbReference>
<keyword evidence="3 4" id="KW-0687">Ribonucleoprotein</keyword>
<dbReference type="SUPFAM" id="SSF57829">
    <property type="entry name" value="Zn-binding ribosomal proteins"/>
    <property type="match status" value="1"/>
</dbReference>
<dbReference type="EMBL" id="AP011532">
    <property type="protein sequence ID" value="BAI62697.1"/>
    <property type="molecule type" value="Genomic_DNA"/>
</dbReference>
<evidence type="ECO:0000313" key="6">
    <source>
        <dbReference type="Proteomes" id="UP000001882"/>
    </source>
</evidence>
<dbReference type="GO" id="GO:0070180">
    <property type="term" value="F:large ribosomal subunit rRNA binding"/>
    <property type="evidence" value="ECO:0007669"/>
    <property type="project" value="UniProtKB-UniRule"/>
</dbReference>
<feature type="binding site" evidence="4">
    <location>
        <position position="45"/>
    </location>
    <ligand>
        <name>Zn(2+)</name>
        <dbReference type="ChEBI" id="CHEBI:29105"/>
    </ligand>
</feature>
<dbReference type="FunCoup" id="D1Z1X5">
    <property type="interactions" value="124"/>
</dbReference>
<dbReference type="PANTHER" id="PTHR48129:SF1">
    <property type="entry name" value="LARGE RIBOSOMAL SUBUNIT PROTEIN EL43"/>
    <property type="match status" value="1"/>
</dbReference>
<dbReference type="HAMAP" id="MF_00327">
    <property type="entry name" value="Ribosomal_eL43"/>
    <property type="match status" value="1"/>
</dbReference>
<evidence type="ECO:0000256" key="2">
    <source>
        <dbReference type="ARBA" id="ARBA00022980"/>
    </source>
</evidence>
<keyword evidence="1 4" id="KW-0694">RNA-binding</keyword>
<dbReference type="NCBIfam" id="NF003058">
    <property type="entry name" value="PRK03976.1"/>
    <property type="match status" value="1"/>
</dbReference>
<dbReference type="GO" id="GO:1990904">
    <property type="term" value="C:ribonucleoprotein complex"/>
    <property type="evidence" value="ECO:0007669"/>
    <property type="project" value="UniProtKB-KW"/>
</dbReference>
<comment type="similarity">
    <text evidence="4">Belongs to the eukaryotic ribosomal protein eL43 family. Putative zinc-binding subfamily.</text>
</comment>
<dbReference type="GO" id="GO:0008270">
    <property type="term" value="F:zinc ion binding"/>
    <property type="evidence" value="ECO:0007669"/>
    <property type="project" value="UniProtKB-UniRule"/>
</dbReference>
<dbReference type="STRING" id="304371.MCP_2625"/>
<dbReference type="InParanoid" id="D1Z1X5"/>
<comment type="function">
    <text evidence="4">Binds to the 23S rRNA.</text>
</comment>
<organism evidence="5 6">
    <name type="scientific">Methanocella paludicola (strain DSM 17711 / JCM 13418 / NBRC 101707 / SANAE)</name>
    <dbReference type="NCBI Taxonomy" id="304371"/>
    <lineage>
        <taxon>Archaea</taxon>
        <taxon>Methanobacteriati</taxon>
        <taxon>Methanobacteriota</taxon>
        <taxon>Stenosarchaea group</taxon>
        <taxon>Methanomicrobia</taxon>
        <taxon>Methanocellales</taxon>
        <taxon>Methanocellaceae</taxon>
        <taxon>Methanocella</taxon>
    </lineage>
</organism>
<reference evidence="5 6" key="2">
    <citation type="journal article" date="2008" name="Int. J. Syst. Evol. Microbiol.">
        <title>Methanocella paludicola gen. nov., sp. nov., a methane-producing archaeon, the first isolate of the lineage 'Rice Cluster I', and proposal of the new archaeal order Methanocellales ord. nov.</title>
        <authorList>
            <person name="Sakai S."/>
            <person name="Imachi H."/>
            <person name="Hanada S."/>
            <person name="Ohashi A."/>
            <person name="Harada H."/>
            <person name="Kamagata Y."/>
        </authorList>
    </citation>
    <scope>NUCLEOTIDE SEQUENCE [LARGE SCALE GENOMIC DNA]</scope>
    <source>
        <strain evidence="6">DSM 17711 / JCM 13418 / NBRC 101707 / SANAE</strain>
    </source>
</reference>
<keyword evidence="4" id="KW-0699">rRNA-binding</keyword>
<dbReference type="AlphaFoldDB" id="D1Z1X5"/>
<keyword evidence="2 4" id="KW-0689">Ribosomal protein</keyword>
<feature type="binding site" evidence="4">
    <location>
        <position position="60"/>
    </location>
    <ligand>
        <name>Zn(2+)</name>
        <dbReference type="ChEBI" id="CHEBI:29105"/>
    </ligand>
</feature>
<comment type="cofactor">
    <cofactor evidence="4">
        <name>Zn(2+)</name>
        <dbReference type="ChEBI" id="CHEBI:29105"/>
    </cofactor>
    <text evidence="4">Binds 1 zinc ion per subunit.</text>
</comment>
<dbReference type="GO" id="GO:0005840">
    <property type="term" value="C:ribosome"/>
    <property type="evidence" value="ECO:0007669"/>
    <property type="project" value="UniProtKB-KW"/>
</dbReference>
<keyword evidence="4" id="KW-0862">Zinc</keyword>
<reference evidence="5 6" key="1">
    <citation type="journal article" date="2007" name="Appl. Environ. Microbiol.">
        <title>Isolation of key methanogens for global methane emission from rice paddy fields: a novel isolate affiliated with the clone cluster rice cluster I.</title>
        <authorList>
            <person name="Sakai S."/>
            <person name="Imachi H."/>
            <person name="Sekiguchi Y."/>
            <person name="Ohashi A."/>
            <person name="Harada H."/>
            <person name="Kamagata Y."/>
        </authorList>
    </citation>
    <scope>NUCLEOTIDE SEQUENCE [LARGE SCALE GENOMIC DNA]</scope>
    <source>
        <strain evidence="6">DSM 17711 / JCM 13418 / NBRC 101707 / SANAE</strain>
    </source>
</reference>
<evidence type="ECO:0000313" key="5">
    <source>
        <dbReference type="EMBL" id="BAI62697.1"/>
    </source>
</evidence>
<dbReference type="PATRIC" id="fig|304371.9.peg.2682"/>
<dbReference type="InterPro" id="IPR050522">
    <property type="entry name" value="Ribosomal_protein_eL43"/>
</dbReference>
<feature type="binding site" evidence="4">
    <location>
        <position position="63"/>
    </location>
    <ligand>
        <name>Zn(2+)</name>
        <dbReference type="ChEBI" id="CHEBI:29105"/>
    </ligand>
</feature>
<comment type="subunit">
    <text evidence="4">Part of the 50S ribosomal subunit.</text>
</comment>
<dbReference type="GO" id="GO:0003735">
    <property type="term" value="F:structural constituent of ribosome"/>
    <property type="evidence" value="ECO:0007669"/>
    <property type="project" value="InterPro"/>
</dbReference>
<dbReference type="NCBIfam" id="TIGR00280">
    <property type="entry name" value="eL43_euk_arch"/>
    <property type="match status" value="1"/>
</dbReference>
<dbReference type="PANTHER" id="PTHR48129">
    <property type="entry name" value="60S RIBOSOMAL PROTEIN L37A"/>
    <property type="match status" value="1"/>
</dbReference>
<dbReference type="KEGG" id="mpd:MCP_2625"/>
<reference evidence="6" key="3">
    <citation type="journal article" date="2011" name="PLoS ONE">
        <title>Genome sequence of a mesophilic hydrogenotrophic methanogen Methanocella paludicola, the first cultivated representative of the order Methanocellales.</title>
        <authorList>
            <person name="Sakai S."/>
            <person name="Takaki Y."/>
            <person name="Shimamura S."/>
            <person name="Sekine M."/>
            <person name="Tajima T."/>
            <person name="Kosugi H."/>
            <person name="Ichikawa N."/>
            <person name="Tasumi E."/>
            <person name="Hiraki A.T."/>
            <person name="Shimizu A."/>
            <person name="Kato Y."/>
            <person name="Nishiko R."/>
            <person name="Mori K."/>
            <person name="Fujita N."/>
            <person name="Imachi H."/>
            <person name="Takai K."/>
        </authorList>
    </citation>
    <scope>NUCLEOTIDE SEQUENCE [LARGE SCALE GENOMIC DNA]</scope>
    <source>
        <strain evidence="6">DSM 17711 / JCM 13418 / NBRC 101707 / SANAE</strain>
    </source>
</reference>
<keyword evidence="4" id="KW-0479">Metal-binding</keyword>
<dbReference type="GeneID" id="8683146"/>
<dbReference type="RefSeq" id="WP_012901371.1">
    <property type="nucleotide sequence ID" value="NC_013665.1"/>
</dbReference>
<dbReference type="Gene3D" id="2.20.25.30">
    <property type="match status" value="1"/>
</dbReference>
<feature type="binding site" evidence="4">
    <location>
        <position position="42"/>
    </location>
    <ligand>
        <name>Zn(2+)</name>
        <dbReference type="ChEBI" id="CHEBI:29105"/>
    </ligand>
</feature>
<evidence type="ECO:0000256" key="1">
    <source>
        <dbReference type="ARBA" id="ARBA00022884"/>
    </source>
</evidence>
<proteinExistence type="inferred from homology"/>
<gene>
    <name evidence="4 5" type="primary">rpl37ae</name>
    <name evidence="5" type="ordered locus">MCP_2625</name>
</gene>
<evidence type="ECO:0000256" key="3">
    <source>
        <dbReference type="ARBA" id="ARBA00023274"/>
    </source>
</evidence>
<dbReference type="InterPro" id="IPR011331">
    <property type="entry name" value="Ribosomal_eL37/eL43"/>
</dbReference>
<keyword evidence="4" id="KW-0863">Zinc-finger</keyword>
<dbReference type="GO" id="GO:0006412">
    <property type="term" value="P:translation"/>
    <property type="evidence" value="ECO:0007669"/>
    <property type="project" value="UniProtKB-UniRule"/>
</dbReference>
<name>D1Z1X5_METPS</name>
<keyword evidence="6" id="KW-1185">Reference proteome</keyword>
<evidence type="ECO:0000256" key="4">
    <source>
        <dbReference type="HAMAP-Rule" id="MF_00327"/>
    </source>
</evidence>
<dbReference type="Pfam" id="PF01780">
    <property type="entry name" value="Ribosomal_L37ae"/>
    <property type="match status" value="1"/>
</dbReference>
<accession>D1Z1X5</accession>
<dbReference type="Proteomes" id="UP000001882">
    <property type="component" value="Chromosome"/>
</dbReference>
<feature type="zinc finger region" description="C4-type" evidence="4">
    <location>
        <begin position="42"/>
        <end position="63"/>
    </location>
</feature>